<evidence type="ECO:0000256" key="5">
    <source>
        <dbReference type="ARBA" id="ARBA00023239"/>
    </source>
</evidence>
<evidence type="ECO:0000256" key="7">
    <source>
        <dbReference type="HAMAP-Rule" id="MF_02065"/>
    </source>
</evidence>
<evidence type="ECO:0000256" key="3">
    <source>
        <dbReference type="ARBA" id="ARBA00022989"/>
    </source>
</evidence>
<sequence length="450" mass="48231">MTDRPPHDGSAPLSRRAARVAAQHSPPADAAGRPAGEQPVAPPEVAPPVSATPAAAPRVESRSGAGVGTLDALFTGELSTHDVGHVPSRHDRDRKKSRIAKWVVLLVILAIVGGIGITAAWVWGTYENQIRAVMGWEEPKDYEPGEATGEVLVTVVAGDTGSSISETLHDAGVTKTPSAFYDHLIATAQNPSFQPGVYALQERMTSEAALERILDPASKRQNAAQLPEGLTLDQSLQTLADSTALPIEEFQAAVADPAAYGVAAADLEGWLFPATYQFDPGVAPADMIRTMVDRTVESLDSAGVPAERRQEILTIASIVQREARLSDDFYKVSRVIQNRLSDGMRLQMDSTAQFGYDEMHDGTASSSAAALEDDNAWNTYVRDGLPAGPIANPGDVAIDAAMNPAAGPWRYFVTWNMDTGETIFSETFEQHEAGIAQWNEWCEANDNRGC</sequence>
<gene>
    <name evidence="7 9" type="primary">mltG</name>
    <name evidence="9" type="ORF">PUW80_09465</name>
</gene>
<dbReference type="Proteomes" id="UP001218170">
    <property type="component" value="Unassembled WGS sequence"/>
</dbReference>
<proteinExistence type="inferred from homology"/>
<dbReference type="CDD" id="cd08010">
    <property type="entry name" value="MltG_like"/>
    <property type="match status" value="1"/>
</dbReference>
<comment type="caution">
    <text evidence="9">The sequence shown here is derived from an EMBL/GenBank/DDBJ whole genome shotgun (WGS) entry which is preliminary data.</text>
</comment>
<organism evidence="9 10">
    <name type="scientific">Microbacterium thalli</name>
    <dbReference type="NCBI Taxonomy" id="3027921"/>
    <lineage>
        <taxon>Bacteria</taxon>
        <taxon>Bacillati</taxon>
        <taxon>Actinomycetota</taxon>
        <taxon>Actinomycetes</taxon>
        <taxon>Micrococcales</taxon>
        <taxon>Microbacteriaceae</taxon>
        <taxon>Microbacterium</taxon>
    </lineage>
</organism>
<evidence type="ECO:0000256" key="2">
    <source>
        <dbReference type="ARBA" id="ARBA00022692"/>
    </source>
</evidence>
<reference evidence="9 10" key="1">
    <citation type="submission" date="2023-02" db="EMBL/GenBank/DDBJ databases">
        <title>Study of novel species of the Microbacterium genus.</title>
        <authorList>
            <person name="Arroyo-Herrera I."/>
            <person name="Roman-Ponce B."/>
            <person name="Vasquez-Murrieta M.S."/>
        </authorList>
    </citation>
    <scope>NUCLEOTIDE SEQUENCE [LARGE SCALE GENOMIC DNA]</scope>
    <source>
        <strain evidence="9 10">NE1TT3</strain>
    </source>
</reference>
<keyword evidence="2 7" id="KW-0812">Transmembrane</keyword>
<evidence type="ECO:0000256" key="6">
    <source>
        <dbReference type="ARBA" id="ARBA00023316"/>
    </source>
</evidence>
<dbReference type="PANTHER" id="PTHR30518:SF2">
    <property type="entry name" value="ENDOLYTIC MUREIN TRANSGLYCOSYLASE"/>
    <property type="match status" value="1"/>
</dbReference>
<dbReference type="RefSeq" id="WP_274264520.1">
    <property type="nucleotide sequence ID" value="NZ_JAQZCI010000002.1"/>
</dbReference>
<evidence type="ECO:0000313" key="9">
    <source>
        <dbReference type="EMBL" id="MDD7962576.1"/>
    </source>
</evidence>
<keyword evidence="5 7" id="KW-0456">Lyase</keyword>
<evidence type="ECO:0000256" key="8">
    <source>
        <dbReference type="SAM" id="MobiDB-lite"/>
    </source>
</evidence>
<dbReference type="PANTHER" id="PTHR30518">
    <property type="entry name" value="ENDOLYTIC MUREIN TRANSGLYCOSYLASE"/>
    <property type="match status" value="1"/>
</dbReference>
<feature type="site" description="Important for catalytic activity" evidence="7">
    <location>
        <position position="322"/>
    </location>
</feature>
<keyword evidence="1 7" id="KW-1003">Cell membrane</keyword>
<comment type="catalytic activity">
    <reaction evidence="7">
        <text>a peptidoglycan chain = a peptidoglycan chain with N-acetyl-1,6-anhydromuramyl-[peptide] at the reducing end + a peptidoglycan chain with N-acetylglucosamine at the non-reducing end.</text>
        <dbReference type="EC" id="4.2.2.29"/>
    </reaction>
</comment>
<dbReference type="Pfam" id="PF02618">
    <property type="entry name" value="YceG"/>
    <property type="match status" value="1"/>
</dbReference>
<comment type="function">
    <text evidence="7">Functions as a peptidoglycan terminase that cleaves nascent peptidoglycan strands endolytically to terminate their elongation.</text>
</comment>
<keyword evidence="10" id="KW-1185">Reference proteome</keyword>
<comment type="subcellular location">
    <subcellularLocation>
        <location evidence="7">Cell membrane</location>
        <topology evidence="7">Single-pass membrane protein</topology>
    </subcellularLocation>
</comment>
<name>A0ABT5SIC4_9MICO</name>
<comment type="similarity">
    <text evidence="7">Belongs to the transglycosylase MltG family.</text>
</comment>
<feature type="region of interest" description="Disordered" evidence="8">
    <location>
        <begin position="1"/>
        <end position="63"/>
    </location>
</feature>
<dbReference type="EC" id="4.2.2.29" evidence="7"/>
<keyword evidence="6 7" id="KW-0961">Cell wall biogenesis/degradation</keyword>
<evidence type="ECO:0000256" key="1">
    <source>
        <dbReference type="ARBA" id="ARBA00022475"/>
    </source>
</evidence>
<dbReference type="HAMAP" id="MF_02065">
    <property type="entry name" value="MltG"/>
    <property type="match status" value="1"/>
</dbReference>
<dbReference type="NCBIfam" id="TIGR00247">
    <property type="entry name" value="endolytic transglycosylase MltG"/>
    <property type="match status" value="1"/>
</dbReference>
<protein>
    <recommendedName>
        <fullName evidence="7">Endolytic murein transglycosylase</fullName>
        <ecNumber evidence="7">4.2.2.29</ecNumber>
    </recommendedName>
    <alternativeName>
        <fullName evidence="7">Peptidoglycan lytic transglycosylase</fullName>
    </alternativeName>
    <alternativeName>
        <fullName evidence="7">Peptidoglycan polymerization terminase</fullName>
    </alternativeName>
</protein>
<keyword evidence="3 7" id="KW-1133">Transmembrane helix</keyword>
<keyword evidence="4 7" id="KW-0472">Membrane</keyword>
<evidence type="ECO:0000256" key="4">
    <source>
        <dbReference type="ARBA" id="ARBA00023136"/>
    </source>
</evidence>
<dbReference type="EMBL" id="JAQZCI010000002">
    <property type="protein sequence ID" value="MDD7962576.1"/>
    <property type="molecule type" value="Genomic_DNA"/>
</dbReference>
<dbReference type="InterPro" id="IPR003770">
    <property type="entry name" value="MLTG-like"/>
</dbReference>
<dbReference type="Gene3D" id="3.30.1490.480">
    <property type="entry name" value="Endolytic murein transglycosylase"/>
    <property type="match status" value="1"/>
</dbReference>
<evidence type="ECO:0000313" key="10">
    <source>
        <dbReference type="Proteomes" id="UP001218170"/>
    </source>
</evidence>
<feature type="transmembrane region" description="Helical" evidence="7">
    <location>
        <begin position="102"/>
        <end position="124"/>
    </location>
</feature>
<feature type="compositionally biased region" description="Low complexity" evidence="8">
    <location>
        <begin position="47"/>
        <end position="58"/>
    </location>
</feature>
<accession>A0ABT5SIC4</accession>